<dbReference type="HOGENOM" id="CLU_013590_0_0_7"/>
<dbReference type="SUPFAM" id="SSF48452">
    <property type="entry name" value="TPR-like"/>
    <property type="match status" value="1"/>
</dbReference>
<proteinExistence type="predicted"/>
<sequence length="782" mass="86937">MPPLSQDDEGMGGQDGPFHPAGVHTNTGGRIPSDFFMTSKRCGDCHQDIYRQWAESAHHFSSFNNQWYRKSIEYMQDVLGTRSSRWCAGCHDVALLLNGMMDTPVRELLDTPEAHVGLACTACHAITQVRDTMGNGNYEITYPALHDWMNSEQPWLHALHDFLVHVDPGPHRQVFLKPFHYNEQSPAFCSTCHKVHLDTHVNNYRWFRGFNEYDAWQASGVSGYGARSFYYPDRPQTCNYCHMPLVPSDDPGHRQGMVHSHRFPGANTALPTANHHDEQLDVTMALLRSGVVSLDIFAISPALPAASVALGAESSGPAALATTFPVGEEQALRIGQRYQRPTRQITAPLDAAEVSVQRGSEVIVDVVVRNRGVGHFFPGGTLDAFDVWVEFQAVDDRGQIVFWSGAVADNGRGPVEPYAHRYGALLVDAHGNAINKRNAWAARAVVYAHAIPPGSADVVHYRLAVPDHVGERLTLTAKLHYRKFRWWHTQWAYAGERDPKQPDPAVSPHYDDGKWVFTGDTSGVSGAVKDIPDVPTATMASDAVTLRVINADVPLSTPPSTDHQSETEHWPERWNDYGIGLLRQGDLRGAEVAFQHVSKLTPSAADGWVNLGRVYLQDGDLDRAGTVLRQALELRPHLPQALFFLAMVFKAEGDYETALGHLRQVAEAYPQDRVVRNQMGRLLFLLGQYQAARTELETVLRIDPEDLQAHYNLMLCYRALGDETQAETHHQLYLRFKADESAQVIAGKARQRDPGANLESQPVHEHRSMPLPPAPGFTTPGG</sequence>
<dbReference type="EMBL" id="AZHW01000107">
    <property type="protein sequence ID" value="ETX02800.1"/>
    <property type="molecule type" value="Genomic_DNA"/>
</dbReference>
<dbReference type="SUPFAM" id="SSF48695">
    <property type="entry name" value="Multiheme cytochromes"/>
    <property type="match status" value="1"/>
</dbReference>
<evidence type="ECO:0000256" key="1">
    <source>
        <dbReference type="PROSITE-ProRule" id="PRU00339"/>
    </source>
</evidence>
<dbReference type="InterPro" id="IPR011990">
    <property type="entry name" value="TPR-like_helical_dom_sf"/>
</dbReference>
<comment type="caution">
    <text evidence="4">The sequence shown here is derived from an EMBL/GenBank/DDBJ whole genome shotgun (WGS) entry which is preliminary data.</text>
</comment>
<name>W4LY11_ENTF1</name>
<dbReference type="Proteomes" id="UP000019141">
    <property type="component" value="Unassembled WGS sequence"/>
</dbReference>
<feature type="domain" description="Cytochrome c-552/4" evidence="3">
    <location>
        <begin position="42"/>
        <end position="124"/>
    </location>
</feature>
<dbReference type="Pfam" id="PF13432">
    <property type="entry name" value="TPR_16"/>
    <property type="match status" value="1"/>
</dbReference>
<dbReference type="InterPro" id="IPR019734">
    <property type="entry name" value="TPR_rpt"/>
</dbReference>
<gene>
    <name evidence="4" type="ORF">ETSY1_02315</name>
</gene>
<dbReference type="Gene3D" id="1.10.1130.10">
    <property type="entry name" value="Flavocytochrome C3, Chain A"/>
    <property type="match status" value="1"/>
</dbReference>
<organism evidence="4 5">
    <name type="scientific">Entotheonella factor</name>
    <dbReference type="NCBI Taxonomy" id="1429438"/>
    <lineage>
        <taxon>Bacteria</taxon>
        <taxon>Pseudomonadati</taxon>
        <taxon>Nitrospinota/Tectimicrobiota group</taxon>
        <taxon>Candidatus Tectimicrobiota</taxon>
        <taxon>Candidatus Entotheonellia</taxon>
        <taxon>Candidatus Entotheonellales</taxon>
        <taxon>Candidatus Entotheonellaceae</taxon>
        <taxon>Candidatus Entotheonella</taxon>
    </lineage>
</organism>
<evidence type="ECO:0000256" key="2">
    <source>
        <dbReference type="SAM" id="MobiDB-lite"/>
    </source>
</evidence>
<dbReference type="Gene3D" id="1.25.40.10">
    <property type="entry name" value="Tetratricopeptide repeat domain"/>
    <property type="match status" value="1"/>
</dbReference>
<accession>W4LY11</accession>
<dbReference type="Pfam" id="PF13435">
    <property type="entry name" value="Cytochrome_C554"/>
    <property type="match status" value="1"/>
</dbReference>
<feature type="region of interest" description="Disordered" evidence="2">
    <location>
        <begin position="746"/>
        <end position="782"/>
    </location>
</feature>
<reference evidence="4 5" key="1">
    <citation type="journal article" date="2014" name="Nature">
        <title>An environmental bacterial taxon with a large and distinct metabolic repertoire.</title>
        <authorList>
            <person name="Wilson M.C."/>
            <person name="Mori T."/>
            <person name="Ruckert C."/>
            <person name="Uria A.R."/>
            <person name="Helf M.J."/>
            <person name="Takada K."/>
            <person name="Gernert C."/>
            <person name="Steffens U.A."/>
            <person name="Heycke N."/>
            <person name="Schmitt S."/>
            <person name="Rinke C."/>
            <person name="Helfrich E.J."/>
            <person name="Brachmann A.O."/>
            <person name="Gurgui C."/>
            <person name="Wakimoto T."/>
            <person name="Kracht M."/>
            <person name="Crusemann M."/>
            <person name="Hentschel U."/>
            <person name="Abe I."/>
            <person name="Matsunaga S."/>
            <person name="Kalinowski J."/>
            <person name="Takeyama H."/>
            <person name="Piel J."/>
        </authorList>
    </citation>
    <scope>NUCLEOTIDE SEQUENCE [LARGE SCALE GENOMIC DNA]</scope>
    <source>
        <strain evidence="5">TSY1</strain>
    </source>
</reference>
<keyword evidence="1" id="KW-0802">TPR repeat</keyword>
<feature type="repeat" description="TPR" evidence="1">
    <location>
        <begin position="639"/>
        <end position="672"/>
    </location>
</feature>
<keyword evidence="5" id="KW-1185">Reference proteome</keyword>
<dbReference type="InterPro" id="IPR036280">
    <property type="entry name" value="Multihaem_cyt_sf"/>
</dbReference>
<dbReference type="InterPro" id="IPR023155">
    <property type="entry name" value="Cyt_c-552/4"/>
</dbReference>
<evidence type="ECO:0000259" key="3">
    <source>
        <dbReference type="Pfam" id="PF13435"/>
    </source>
</evidence>
<evidence type="ECO:0000313" key="4">
    <source>
        <dbReference type="EMBL" id="ETX02800.1"/>
    </source>
</evidence>
<evidence type="ECO:0000313" key="5">
    <source>
        <dbReference type="Proteomes" id="UP000019141"/>
    </source>
</evidence>
<dbReference type="SMART" id="SM00028">
    <property type="entry name" value="TPR"/>
    <property type="match status" value="5"/>
</dbReference>
<dbReference type="PROSITE" id="PS50293">
    <property type="entry name" value="TPR_REGION"/>
    <property type="match status" value="1"/>
</dbReference>
<dbReference type="PANTHER" id="PTHR12558">
    <property type="entry name" value="CELL DIVISION CYCLE 16,23,27"/>
    <property type="match status" value="1"/>
</dbReference>
<dbReference type="PANTHER" id="PTHR12558:SF13">
    <property type="entry name" value="CELL DIVISION CYCLE PROTEIN 27 HOMOLOG"/>
    <property type="match status" value="1"/>
</dbReference>
<feature type="repeat" description="TPR" evidence="1">
    <location>
        <begin position="673"/>
        <end position="706"/>
    </location>
</feature>
<dbReference type="PROSITE" id="PS50005">
    <property type="entry name" value="TPR"/>
    <property type="match status" value="3"/>
</dbReference>
<feature type="region of interest" description="Disordered" evidence="2">
    <location>
        <begin position="1"/>
        <end position="24"/>
    </location>
</feature>
<dbReference type="Pfam" id="PF14559">
    <property type="entry name" value="TPR_19"/>
    <property type="match status" value="1"/>
</dbReference>
<feature type="repeat" description="TPR" evidence="1">
    <location>
        <begin position="605"/>
        <end position="638"/>
    </location>
</feature>
<protein>
    <recommendedName>
        <fullName evidence="3">Cytochrome c-552/4 domain-containing protein</fullName>
    </recommendedName>
</protein>
<feature type="compositionally biased region" description="Acidic residues" evidence="2">
    <location>
        <begin position="1"/>
        <end position="10"/>
    </location>
</feature>
<dbReference type="AlphaFoldDB" id="W4LY11"/>